<proteinExistence type="predicted"/>
<dbReference type="RefSeq" id="WP_104031591.1">
    <property type="nucleotide sequence ID" value="NZ_PRKQ01000009.1"/>
</dbReference>
<evidence type="ECO:0000313" key="3">
    <source>
        <dbReference type="EMBL" id="PPB05719.1"/>
    </source>
</evidence>
<dbReference type="GO" id="GO:0009055">
    <property type="term" value="F:electron transfer activity"/>
    <property type="evidence" value="ECO:0007669"/>
    <property type="project" value="TreeGrafter"/>
</dbReference>
<feature type="domain" description="Flavodoxin-like fold" evidence="2">
    <location>
        <begin position="1"/>
        <end position="171"/>
    </location>
</feature>
<evidence type="ECO:0000256" key="1">
    <source>
        <dbReference type="ARBA" id="ARBA00023002"/>
    </source>
</evidence>
<evidence type="ECO:0000313" key="4">
    <source>
        <dbReference type="Proteomes" id="UP000239759"/>
    </source>
</evidence>
<accession>A0AAP8QF28</accession>
<dbReference type="PANTHER" id="PTHR47307:SF1">
    <property type="entry name" value="GLUTATHIONE-REGULATED POTASSIUM-EFFLUX SYSTEM ANCILLARY PROTEIN KEFG"/>
    <property type="match status" value="1"/>
</dbReference>
<keyword evidence="1" id="KW-0560">Oxidoreductase</keyword>
<name>A0AAP8QF28_BRELA</name>
<comment type="caution">
    <text evidence="3">The sequence shown here is derived from an EMBL/GenBank/DDBJ whole genome shotgun (WGS) entry which is preliminary data.</text>
</comment>
<evidence type="ECO:0000259" key="2">
    <source>
        <dbReference type="Pfam" id="PF02525"/>
    </source>
</evidence>
<dbReference type="SUPFAM" id="SSF52218">
    <property type="entry name" value="Flavoproteins"/>
    <property type="match status" value="1"/>
</dbReference>
<dbReference type="Gene3D" id="3.40.50.360">
    <property type="match status" value="1"/>
</dbReference>
<dbReference type="PANTHER" id="PTHR47307">
    <property type="entry name" value="GLUTATHIONE-REGULATED POTASSIUM-EFFLUX SYSTEM ANCILLARY PROTEIN KEFG"/>
    <property type="match status" value="1"/>
</dbReference>
<dbReference type="InterPro" id="IPR003680">
    <property type="entry name" value="Flavodoxin_fold"/>
</dbReference>
<organism evidence="3 4">
    <name type="scientific">Brevibacillus laterosporus</name>
    <name type="common">Bacillus laterosporus</name>
    <dbReference type="NCBI Taxonomy" id="1465"/>
    <lineage>
        <taxon>Bacteria</taxon>
        <taxon>Bacillati</taxon>
        <taxon>Bacillota</taxon>
        <taxon>Bacilli</taxon>
        <taxon>Bacillales</taxon>
        <taxon>Paenibacillaceae</taxon>
        <taxon>Brevibacillus</taxon>
    </lineage>
</organism>
<reference evidence="3 4" key="1">
    <citation type="submission" date="2018-02" db="EMBL/GenBank/DDBJ databases">
        <title>Comparative analysis of genomes of three Brevibacillus laterosporus strains producers of potent antimicrobials isolated from silage.</title>
        <authorList>
            <person name="Kojic M."/>
            <person name="Miljkovic M."/>
            <person name="Studholme D."/>
            <person name="Filipic B."/>
        </authorList>
    </citation>
    <scope>NUCLEOTIDE SEQUENCE [LARGE SCALE GENOMIC DNA]</scope>
    <source>
        <strain evidence="3 4">BGSP11</strain>
    </source>
</reference>
<dbReference type="Proteomes" id="UP000239759">
    <property type="component" value="Unassembled WGS sequence"/>
</dbReference>
<dbReference type="GO" id="GO:0010181">
    <property type="term" value="F:FMN binding"/>
    <property type="evidence" value="ECO:0007669"/>
    <property type="project" value="TreeGrafter"/>
</dbReference>
<dbReference type="InterPro" id="IPR046980">
    <property type="entry name" value="KefG/KefF"/>
</dbReference>
<gene>
    <name evidence="3" type="ORF">C4A77_09260</name>
</gene>
<dbReference type="AlphaFoldDB" id="A0AAP8QF28"/>
<dbReference type="Pfam" id="PF02525">
    <property type="entry name" value="Flavodoxin_2"/>
    <property type="match status" value="1"/>
</dbReference>
<dbReference type="GO" id="GO:0003955">
    <property type="term" value="F:NAD(P)H dehydrogenase (quinone) activity"/>
    <property type="evidence" value="ECO:0007669"/>
    <property type="project" value="TreeGrafter"/>
</dbReference>
<dbReference type="InterPro" id="IPR029039">
    <property type="entry name" value="Flavoprotein-like_sf"/>
</dbReference>
<dbReference type="EMBL" id="PRKQ01000009">
    <property type="protein sequence ID" value="PPB05719.1"/>
    <property type="molecule type" value="Genomic_DNA"/>
</dbReference>
<sequence>MKTLVIVAHPSIEDSRINKRWVQELTKHSDTITVHQLYSTYPDWTFQIEHEQKLVMEHERVIFQFPFYWYSSPPLLKKWLDDVFTHGWAYGSLGDKLQGKELGLAISTGVLQADYQAGGANQFTLSELTRPFQATCIYTGMKFIPIFAIYGAEHHLTDEEVEQSAIDYVTHILKS</sequence>
<protein>
    <submittedName>
        <fullName evidence="3">NAD(P)H oxidoreductase</fullName>
    </submittedName>
</protein>